<protein>
    <recommendedName>
        <fullName evidence="3">Negative elongation factor B</fullName>
    </recommendedName>
</protein>
<gene>
    <name evidence="1" type="ORF">BOKJ2_LOCUS11920</name>
</gene>
<dbReference type="GO" id="GO:0032021">
    <property type="term" value="C:NELF complex"/>
    <property type="evidence" value="ECO:0007669"/>
    <property type="project" value="TreeGrafter"/>
</dbReference>
<proteinExistence type="predicted"/>
<dbReference type="GO" id="GO:0034244">
    <property type="term" value="P:negative regulation of transcription elongation by RNA polymerase II"/>
    <property type="evidence" value="ECO:0007669"/>
    <property type="project" value="TreeGrafter"/>
</dbReference>
<dbReference type="OrthoDB" id="5548359at2759"/>
<accession>A0A811LEM0</accession>
<dbReference type="PANTHER" id="PTHR13503:SF3">
    <property type="entry name" value="NEGATIVE ELONGATION FACTOR B"/>
    <property type="match status" value="1"/>
</dbReference>
<dbReference type="PANTHER" id="PTHR13503">
    <property type="entry name" value="NEGATIVE ELONGATION FACTOR COMPLEX MEMBER B"/>
    <property type="match status" value="1"/>
</dbReference>
<sequence length="605" mass="70004">MSTKRYPQKTEKLMDSLGIVPPSNLRDRLLNAPDLKEEIRKFQAENQIPIPSITPVLKILDLHNVKRNELNEQVLDVMSGKLLDKIKDIAHKKAPNDVKKLEDLLDKVFRLYPIDSIRKIILEALKSVPKLSSKYLKKIAEDKTLYNECDVSVKQQIWTVNENLFQQAIEPIIDEYIDEKEKILTSIVRSQNNFFTSDTTKTRRQWKQVKDLIQMVGKNPELYKGLVDLVEKRFLETGSCHYAALRFELLMACHDLHVEFAQKTDVIHDYAWILDVALRDRHMDTQQVNKLKNVIDKRKFLEENIKNVAIISADPHVIHLFCSMIIKILSDSTKTCTQIPREHPILHLIIRLLYFGLYAKEIIKEQTDFKNLIDSDSLVRFLPILTELMAKDQVRMEILKAGDEISDEHMPEFEIQRPSEAFCSFVREDYVCALLFLHYVFTVLPAKKRNNSKKLLHIYLDVVLQAKEKIVFEEPWAHVMAFRMSHCFGKEMERPELCKLIITDGLIPASQSNSNIAFYLLRIISLLRGRINDDYVSEALTSLDPSVYTLPNFLGQSSLERFEKEYDALAATLKPTVQEQPSVYPNMQDVLPAQPQDLLASISGE</sequence>
<evidence type="ECO:0008006" key="3">
    <source>
        <dbReference type="Google" id="ProtNLM"/>
    </source>
</evidence>
<dbReference type="Proteomes" id="UP000614601">
    <property type="component" value="Unassembled WGS sequence"/>
</dbReference>
<dbReference type="EMBL" id="CAJFDH010000005">
    <property type="protein sequence ID" value="CAD5226123.1"/>
    <property type="molecule type" value="Genomic_DNA"/>
</dbReference>
<evidence type="ECO:0000313" key="1">
    <source>
        <dbReference type="EMBL" id="CAD5226123.1"/>
    </source>
</evidence>
<dbReference type="Pfam" id="PF06209">
    <property type="entry name" value="COBRA1"/>
    <property type="match status" value="1"/>
</dbReference>
<dbReference type="AlphaFoldDB" id="A0A811LEM0"/>
<name>A0A811LEM0_9BILA</name>
<dbReference type="EMBL" id="CAJFCW020000005">
    <property type="protein sequence ID" value="CAG9121791.1"/>
    <property type="molecule type" value="Genomic_DNA"/>
</dbReference>
<reference evidence="1" key="1">
    <citation type="submission" date="2020-09" db="EMBL/GenBank/DDBJ databases">
        <authorList>
            <person name="Kikuchi T."/>
        </authorList>
    </citation>
    <scope>NUCLEOTIDE SEQUENCE</scope>
    <source>
        <strain evidence="1">SH1</strain>
    </source>
</reference>
<keyword evidence="2" id="KW-1185">Reference proteome</keyword>
<organism evidence="1 2">
    <name type="scientific">Bursaphelenchus okinawaensis</name>
    <dbReference type="NCBI Taxonomy" id="465554"/>
    <lineage>
        <taxon>Eukaryota</taxon>
        <taxon>Metazoa</taxon>
        <taxon>Ecdysozoa</taxon>
        <taxon>Nematoda</taxon>
        <taxon>Chromadorea</taxon>
        <taxon>Rhabditida</taxon>
        <taxon>Tylenchina</taxon>
        <taxon>Tylenchomorpha</taxon>
        <taxon>Aphelenchoidea</taxon>
        <taxon>Aphelenchoididae</taxon>
        <taxon>Bursaphelenchus</taxon>
    </lineage>
</organism>
<dbReference type="InterPro" id="IPR010405">
    <property type="entry name" value="COBRA1"/>
</dbReference>
<dbReference type="Proteomes" id="UP000783686">
    <property type="component" value="Unassembled WGS sequence"/>
</dbReference>
<comment type="caution">
    <text evidence="1">The sequence shown here is derived from an EMBL/GenBank/DDBJ whole genome shotgun (WGS) entry which is preliminary data.</text>
</comment>
<evidence type="ECO:0000313" key="2">
    <source>
        <dbReference type="Proteomes" id="UP000614601"/>
    </source>
</evidence>